<evidence type="ECO:0000256" key="4">
    <source>
        <dbReference type="ARBA" id="ARBA00023136"/>
    </source>
</evidence>
<comment type="subcellular location">
    <subcellularLocation>
        <location evidence="1">Membrane</location>
        <topology evidence="1">Multi-pass membrane protein</topology>
    </subcellularLocation>
</comment>
<keyword evidence="3 5" id="KW-1133">Transmembrane helix</keyword>
<evidence type="ECO:0000256" key="5">
    <source>
        <dbReference type="SAM" id="Phobius"/>
    </source>
</evidence>
<dbReference type="OrthoDB" id="9810598at2"/>
<reference evidence="7 8" key="1">
    <citation type="submission" date="2018-09" db="EMBL/GenBank/DDBJ databases">
        <title>Murine metabolic-syndrome-specific gut microbial biobank.</title>
        <authorList>
            <person name="Liu C."/>
        </authorList>
    </citation>
    <scope>NUCLEOTIDE SEQUENCE [LARGE SCALE GENOMIC DNA]</scope>
    <source>
        <strain evidence="7 8">0.1xD8-82</strain>
    </source>
</reference>
<dbReference type="EMBL" id="RAYQ01000028">
    <property type="protein sequence ID" value="RKI88411.1"/>
    <property type="molecule type" value="Genomic_DNA"/>
</dbReference>
<feature type="domain" description="Cation efflux protein transmembrane" evidence="6">
    <location>
        <begin position="11"/>
        <end position="218"/>
    </location>
</feature>
<feature type="transmembrane region" description="Helical" evidence="5">
    <location>
        <begin position="158"/>
        <end position="178"/>
    </location>
</feature>
<dbReference type="Pfam" id="PF01545">
    <property type="entry name" value="Cation_efflux"/>
    <property type="match status" value="1"/>
</dbReference>
<evidence type="ECO:0000256" key="1">
    <source>
        <dbReference type="ARBA" id="ARBA00004141"/>
    </source>
</evidence>
<keyword evidence="4 5" id="KW-0472">Membrane</keyword>
<evidence type="ECO:0000259" key="6">
    <source>
        <dbReference type="Pfam" id="PF01545"/>
    </source>
</evidence>
<accession>A0A3A9ALU6</accession>
<dbReference type="AlphaFoldDB" id="A0A3A9ALU6"/>
<dbReference type="Proteomes" id="UP000280696">
    <property type="component" value="Unassembled WGS sequence"/>
</dbReference>
<dbReference type="InterPro" id="IPR027469">
    <property type="entry name" value="Cation_efflux_TMD_sf"/>
</dbReference>
<proteinExistence type="predicted"/>
<evidence type="ECO:0000256" key="3">
    <source>
        <dbReference type="ARBA" id="ARBA00022989"/>
    </source>
</evidence>
<organism evidence="7 8">
    <name type="scientific">Parablautia intestinalis</name>
    <dbReference type="NCBI Taxonomy" id="2320100"/>
    <lineage>
        <taxon>Bacteria</taxon>
        <taxon>Bacillati</taxon>
        <taxon>Bacillota</taxon>
        <taxon>Clostridia</taxon>
        <taxon>Lachnospirales</taxon>
        <taxon>Lachnospiraceae</taxon>
        <taxon>Parablautia</taxon>
    </lineage>
</organism>
<evidence type="ECO:0000256" key="2">
    <source>
        <dbReference type="ARBA" id="ARBA00022692"/>
    </source>
</evidence>
<keyword evidence="2 5" id="KW-0812">Transmembrane</keyword>
<feature type="transmembrane region" description="Helical" evidence="5">
    <location>
        <begin position="184"/>
        <end position="204"/>
    </location>
</feature>
<feature type="transmembrane region" description="Helical" evidence="5">
    <location>
        <begin position="119"/>
        <end position="137"/>
    </location>
</feature>
<dbReference type="GO" id="GO:0016020">
    <property type="term" value="C:membrane"/>
    <property type="evidence" value="ECO:0007669"/>
    <property type="project" value="UniProtKB-SubCell"/>
</dbReference>
<evidence type="ECO:0000313" key="8">
    <source>
        <dbReference type="Proteomes" id="UP000280696"/>
    </source>
</evidence>
<dbReference type="GO" id="GO:0008324">
    <property type="term" value="F:monoatomic cation transmembrane transporter activity"/>
    <property type="evidence" value="ECO:0007669"/>
    <property type="project" value="InterPro"/>
</dbReference>
<gene>
    <name evidence="7" type="ORF">D7V94_19440</name>
</gene>
<evidence type="ECO:0000313" key="7">
    <source>
        <dbReference type="EMBL" id="RKI88411.1"/>
    </source>
</evidence>
<comment type="caution">
    <text evidence="7">The sequence shown here is derived from an EMBL/GenBank/DDBJ whole genome shotgun (WGS) entry which is preliminary data.</text>
</comment>
<feature type="transmembrane region" description="Helical" evidence="5">
    <location>
        <begin position="36"/>
        <end position="57"/>
    </location>
</feature>
<dbReference type="Gene3D" id="1.20.1510.10">
    <property type="entry name" value="Cation efflux protein transmembrane domain"/>
    <property type="match status" value="1"/>
</dbReference>
<name>A0A3A9ALU6_9FIRM</name>
<feature type="transmembrane region" description="Helical" evidence="5">
    <location>
        <begin position="12"/>
        <end position="30"/>
    </location>
</feature>
<dbReference type="InterPro" id="IPR058533">
    <property type="entry name" value="Cation_efflux_TM"/>
</dbReference>
<keyword evidence="8" id="KW-1185">Reference proteome</keyword>
<sequence>MTQKQIERKSLIVSCIVNLIMAIGGFWIFSITNIQALFLDCSFSMIASCSCLAALEISKISNKKTKNYPDGLYFLEPLYSIFRTLLTLVLLFSSVARTAKAAWGYFAYGVGTPLMIEPVIPYEILMCIICFGLSFFNRSQSRKTNDSSTLLATESKGNFIDGILSLGVALSAFLIKLIDINGSLGFLHYTGDFFITTIIVLPAIKEPISVFISSFRELSGGLTTNQELKRTVFQFVEKNLSGIMTLQKCDIYKIGMHIKVCIYITNNIDYKKIQTVKRNILKDICPIYENAEIVFCEW</sequence>
<dbReference type="RefSeq" id="WP_016289762.1">
    <property type="nucleotide sequence ID" value="NZ_RAYQ01000028.1"/>
</dbReference>
<dbReference type="SUPFAM" id="SSF161111">
    <property type="entry name" value="Cation efflux protein transmembrane domain-like"/>
    <property type="match status" value="1"/>
</dbReference>
<protein>
    <submittedName>
        <fullName evidence="7">Cation transporter</fullName>
    </submittedName>
</protein>
<feature type="transmembrane region" description="Helical" evidence="5">
    <location>
        <begin position="78"/>
        <end position="99"/>
    </location>
</feature>